<name>A0AA88T7R0_CHASR</name>
<dbReference type="AlphaFoldDB" id="A0AA88T7R0"/>
<proteinExistence type="predicted"/>
<accession>A0AA88T7R0</accession>
<evidence type="ECO:0000313" key="1">
    <source>
        <dbReference type="EMBL" id="KAK2857112.1"/>
    </source>
</evidence>
<keyword evidence="2" id="KW-1185">Reference proteome</keyword>
<comment type="caution">
    <text evidence="1">The sequence shown here is derived from an EMBL/GenBank/DDBJ whole genome shotgun (WGS) entry which is preliminary data.</text>
</comment>
<sequence length="68" mass="7843">MWRDLTEWKICASPTRFLQIDDATAEKSITAQHMRTRCCRTGMCYCQQCDELKPRSSNEAAHPPQPQA</sequence>
<gene>
    <name evidence="1" type="ORF">Q5P01_005847</name>
</gene>
<evidence type="ECO:0000313" key="2">
    <source>
        <dbReference type="Proteomes" id="UP001187415"/>
    </source>
</evidence>
<dbReference type="EMBL" id="JAUPFM010000003">
    <property type="protein sequence ID" value="KAK2857112.1"/>
    <property type="molecule type" value="Genomic_DNA"/>
</dbReference>
<organism evidence="1 2">
    <name type="scientific">Channa striata</name>
    <name type="common">Snakehead murrel</name>
    <name type="synonym">Ophicephalus striatus</name>
    <dbReference type="NCBI Taxonomy" id="64152"/>
    <lineage>
        <taxon>Eukaryota</taxon>
        <taxon>Metazoa</taxon>
        <taxon>Chordata</taxon>
        <taxon>Craniata</taxon>
        <taxon>Vertebrata</taxon>
        <taxon>Euteleostomi</taxon>
        <taxon>Actinopterygii</taxon>
        <taxon>Neopterygii</taxon>
        <taxon>Teleostei</taxon>
        <taxon>Neoteleostei</taxon>
        <taxon>Acanthomorphata</taxon>
        <taxon>Anabantaria</taxon>
        <taxon>Anabantiformes</taxon>
        <taxon>Channoidei</taxon>
        <taxon>Channidae</taxon>
        <taxon>Channa</taxon>
    </lineage>
</organism>
<protein>
    <submittedName>
        <fullName evidence="1">Uncharacterized protein</fullName>
    </submittedName>
</protein>
<dbReference type="Proteomes" id="UP001187415">
    <property type="component" value="Unassembled WGS sequence"/>
</dbReference>
<reference evidence="1" key="1">
    <citation type="submission" date="2023-07" db="EMBL/GenBank/DDBJ databases">
        <title>Chromosome-level Genome Assembly of Striped Snakehead (Channa striata).</title>
        <authorList>
            <person name="Liu H."/>
        </authorList>
    </citation>
    <scope>NUCLEOTIDE SEQUENCE</scope>
    <source>
        <strain evidence="1">Gz</strain>
        <tissue evidence="1">Muscle</tissue>
    </source>
</reference>